<dbReference type="InterPro" id="IPR009057">
    <property type="entry name" value="Homeodomain-like_sf"/>
</dbReference>
<evidence type="ECO:0000256" key="6">
    <source>
        <dbReference type="ARBA" id="ARBA00023242"/>
    </source>
</evidence>
<evidence type="ECO:0000256" key="1">
    <source>
        <dbReference type="ARBA" id="ARBA00004123"/>
    </source>
</evidence>
<feature type="compositionally biased region" description="Low complexity" evidence="9">
    <location>
        <begin position="455"/>
        <end position="474"/>
    </location>
</feature>
<dbReference type="GO" id="GO:0000981">
    <property type="term" value="F:DNA-binding transcription factor activity, RNA polymerase II-specific"/>
    <property type="evidence" value="ECO:0007669"/>
    <property type="project" value="InterPro"/>
</dbReference>
<dbReference type="Pfam" id="PF00046">
    <property type="entry name" value="Homeodomain"/>
    <property type="match status" value="1"/>
</dbReference>
<dbReference type="FunFam" id="1.10.10.60:FF:000101">
    <property type="entry name" value="NK2 homeobox 8"/>
    <property type="match status" value="1"/>
</dbReference>
<dbReference type="EMBL" id="LUCM01011439">
    <property type="protein sequence ID" value="KAA0183983.1"/>
    <property type="molecule type" value="Genomic_DNA"/>
</dbReference>
<comment type="subcellular location">
    <subcellularLocation>
        <location evidence="1 7 8">Nucleus</location>
    </subcellularLocation>
</comment>
<dbReference type="CDD" id="cd00086">
    <property type="entry name" value="homeodomain"/>
    <property type="match status" value="1"/>
</dbReference>
<dbReference type="OrthoDB" id="3137333at2759"/>
<proteinExistence type="inferred from homology"/>
<keyword evidence="6 7" id="KW-0539">Nucleus</keyword>
<dbReference type="GO" id="GO:0000978">
    <property type="term" value="F:RNA polymerase II cis-regulatory region sequence-specific DNA binding"/>
    <property type="evidence" value="ECO:0007669"/>
    <property type="project" value="TreeGrafter"/>
</dbReference>
<evidence type="ECO:0000256" key="7">
    <source>
        <dbReference type="PROSITE-ProRule" id="PRU00108"/>
    </source>
</evidence>
<sequence length="860" mass="91880">AHSFAVPDGSTARNVLKLTTDPHPDLGSRQSESHHLFSQMSAGYGGRVGALFWPGSSALDDQVSMMTNPNATSIQNNSGGLNFGAHTNNTDLPSHACLDPAQLTSAAVASAASSWYGAAAAAAANDPRLTNEYNEYVSRLMGATNAAMVGVYPGHLSPTANSSINTNYISSYGLTGNNGNTTTGTTNVGGGAGNGVSSGGATSEFVGSQVGSFGSPVTSGHTGSNSPRPGSGRISRSRYSTSQSGLIPSPVAGVPSQSFHSFASNRRPETSDCMAASAALGLQGTSYNTAAMLAYEKHQKAVAVAAAAAAVAASSIHQHPQTQQTTQSGQLRAGSSPSGTVQFHSLQHTLHQLHNPHSHVASFRGISQRRKRRVLFTQAQVYELERRFKQQKYLSAPEREHLSQIINLTPTQVKIWFQNHRYKCKRAQKDKETASLTDHSNSSCVDLRSTGLNRSQGPIEQQQQSQNSPSSVSPHLHRSASSLYCSHKAQRESRLDNPHNTSDLICSGLPGGLSPDMSNCSESSSLNDYSQEERVGLQSGPTRTQPKSSVGKSCSDYDGNVNSTDHLTSLHPTCGTMGRKDLTEEQSVSPSPSSHLDNGFNFLRYADAMNTGGVSCIPEPRHAFLNQTSNGFDTATIHLTRHRGFHLAAPEEETQLNAPVADPALISGTYQFPGYPFGAHPYYSGYGIHSTPYASALQTPLDKSRPSLFDHMESRGDRLLIGMDPRKITSTSRHQSNDSAENTKPVTSLSLTHQALASLNTMLPNASCYLSSSAIHAPTEMAAPENPIVSGEEKVTSDLYRETRRPNELQIVRDKLDFQSCKNYSDIEAGYTTNLPSSETSSTITAGMEPSMNCTVLTKI</sequence>
<feature type="compositionally biased region" description="Polar residues" evidence="9">
    <location>
        <begin position="255"/>
        <end position="264"/>
    </location>
</feature>
<evidence type="ECO:0000256" key="9">
    <source>
        <dbReference type="SAM" id="MobiDB-lite"/>
    </source>
</evidence>
<feature type="region of interest" description="Disordered" evidence="9">
    <location>
        <begin position="568"/>
        <end position="594"/>
    </location>
</feature>
<keyword evidence="3" id="KW-0217">Developmental protein</keyword>
<feature type="compositionally biased region" description="Low complexity" evidence="9">
    <location>
        <begin position="223"/>
        <end position="242"/>
    </location>
</feature>
<organism evidence="11 12">
    <name type="scientific">Fasciolopsis buskii</name>
    <dbReference type="NCBI Taxonomy" id="27845"/>
    <lineage>
        <taxon>Eukaryota</taxon>
        <taxon>Metazoa</taxon>
        <taxon>Spiralia</taxon>
        <taxon>Lophotrochozoa</taxon>
        <taxon>Platyhelminthes</taxon>
        <taxon>Trematoda</taxon>
        <taxon>Digenea</taxon>
        <taxon>Plagiorchiida</taxon>
        <taxon>Echinostomata</taxon>
        <taxon>Echinostomatoidea</taxon>
        <taxon>Fasciolidae</taxon>
        <taxon>Fasciolopsis</taxon>
    </lineage>
</organism>
<comment type="similarity">
    <text evidence="2">Belongs to the NK-2 homeobox family.</text>
</comment>
<feature type="region of interest" description="Disordered" evidence="9">
    <location>
        <begin position="516"/>
        <end position="555"/>
    </location>
</feature>
<dbReference type="InterPro" id="IPR017970">
    <property type="entry name" value="Homeobox_CS"/>
</dbReference>
<dbReference type="InterPro" id="IPR050394">
    <property type="entry name" value="Homeobox_NK-like"/>
</dbReference>
<keyword evidence="4 7" id="KW-0238">DNA-binding</keyword>
<dbReference type="PROSITE" id="PS50071">
    <property type="entry name" value="HOMEOBOX_2"/>
    <property type="match status" value="1"/>
</dbReference>
<feature type="non-terminal residue" evidence="11">
    <location>
        <position position="1"/>
    </location>
</feature>
<feature type="compositionally biased region" description="Polar residues" evidence="9">
    <location>
        <begin position="210"/>
        <end position="222"/>
    </location>
</feature>
<keyword evidence="5 7" id="KW-0371">Homeobox</keyword>
<feature type="region of interest" description="Disordered" evidence="9">
    <location>
        <begin position="210"/>
        <end position="265"/>
    </location>
</feature>
<evidence type="ECO:0000256" key="3">
    <source>
        <dbReference type="ARBA" id="ARBA00022473"/>
    </source>
</evidence>
<dbReference type="InterPro" id="IPR001356">
    <property type="entry name" value="HD"/>
</dbReference>
<feature type="compositionally biased region" description="Polar residues" evidence="9">
    <location>
        <begin position="434"/>
        <end position="454"/>
    </location>
</feature>
<dbReference type="Proteomes" id="UP000728185">
    <property type="component" value="Unassembled WGS sequence"/>
</dbReference>
<feature type="domain" description="Homeobox" evidence="10">
    <location>
        <begin position="367"/>
        <end position="427"/>
    </location>
</feature>
<feature type="compositionally biased region" description="Polar residues" evidence="9">
    <location>
        <begin position="585"/>
        <end position="594"/>
    </location>
</feature>
<feature type="region of interest" description="Disordered" evidence="9">
    <location>
        <begin position="431"/>
        <end position="480"/>
    </location>
</feature>
<dbReference type="SMART" id="SM00389">
    <property type="entry name" value="HOX"/>
    <property type="match status" value="1"/>
</dbReference>
<dbReference type="AlphaFoldDB" id="A0A8E0VG31"/>
<evidence type="ECO:0000259" key="10">
    <source>
        <dbReference type="PROSITE" id="PS50071"/>
    </source>
</evidence>
<name>A0A8E0VG31_9TREM</name>
<feature type="compositionally biased region" description="Polar residues" evidence="9">
    <location>
        <begin position="328"/>
        <end position="340"/>
    </location>
</feature>
<dbReference type="PROSITE" id="PS00027">
    <property type="entry name" value="HOMEOBOX_1"/>
    <property type="match status" value="1"/>
</dbReference>
<protein>
    <recommendedName>
        <fullName evidence="10">Homeobox domain-containing protein</fullName>
    </recommendedName>
</protein>
<evidence type="ECO:0000313" key="11">
    <source>
        <dbReference type="EMBL" id="KAA0183983.1"/>
    </source>
</evidence>
<evidence type="ECO:0000256" key="5">
    <source>
        <dbReference type="ARBA" id="ARBA00023155"/>
    </source>
</evidence>
<feature type="compositionally biased region" description="Polar residues" evidence="9">
    <location>
        <begin position="516"/>
        <end position="529"/>
    </location>
</feature>
<dbReference type="PANTHER" id="PTHR24340">
    <property type="entry name" value="HOMEOBOX PROTEIN NKX"/>
    <property type="match status" value="1"/>
</dbReference>
<evidence type="ECO:0000256" key="8">
    <source>
        <dbReference type="RuleBase" id="RU000682"/>
    </source>
</evidence>
<accession>A0A8E0VG31</accession>
<dbReference type="GO" id="GO:0005634">
    <property type="term" value="C:nucleus"/>
    <property type="evidence" value="ECO:0007669"/>
    <property type="project" value="UniProtKB-SubCell"/>
</dbReference>
<feature type="region of interest" description="Disordered" evidence="9">
    <location>
        <begin position="317"/>
        <end position="340"/>
    </location>
</feature>
<feature type="compositionally biased region" description="Polar residues" evidence="9">
    <location>
        <begin position="539"/>
        <end position="552"/>
    </location>
</feature>
<evidence type="ECO:0000256" key="4">
    <source>
        <dbReference type="ARBA" id="ARBA00023125"/>
    </source>
</evidence>
<dbReference type="Gene3D" id="1.10.10.60">
    <property type="entry name" value="Homeodomain-like"/>
    <property type="match status" value="1"/>
</dbReference>
<keyword evidence="12" id="KW-1185">Reference proteome</keyword>
<comment type="caution">
    <text evidence="11">The sequence shown here is derived from an EMBL/GenBank/DDBJ whole genome shotgun (WGS) entry which is preliminary data.</text>
</comment>
<evidence type="ECO:0000256" key="2">
    <source>
        <dbReference type="ARBA" id="ARBA00005661"/>
    </source>
</evidence>
<gene>
    <name evidence="11" type="ORF">FBUS_01836</name>
</gene>
<feature type="DNA-binding region" description="Homeobox" evidence="7">
    <location>
        <begin position="369"/>
        <end position="428"/>
    </location>
</feature>
<dbReference type="GO" id="GO:0030154">
    <property type="term" value="P:cell differentiation"/>
    <property type="evidence" value="ECO:0007669"/>
    <property type="project" value="TreeGrafter"/>
</dbReference>
<reference evidence="11" key="1">
    <citation type="submission" date="2019-05" db="EMBL/GenBank/DDBJ databases">
        <title>Annotation for the trematode Fasciolopsis buski.</title>
        <authorList>
            <person name="Choi Y.-J."/>
        </authorList>
    </citation>
    <scope>NUCLEOTIDE SEQUENCE</scope>
    <source>
        <strain evidence="11">HT</strain>
        <tissue evidence="11">Whole worm</tissue>
    </source>
</reference>
<dbReference type="PANTHER" id="PTHR24340:SF41">
    <property type="entry name" value="MUSCLE-SPECIFIC HOMEOBOX PROTEIN TINMAN-RELATED"/>
    <property type="match status" value="1"/>
</dbReference>
<evidence type="ECO:0000313" key="12">
    <source>
        <dbReference type="Proteomes" id="UP000728185"/>
    </source>
</evidence>
<dbReference type="SUPFAM" id="SSF46689">
    <property type="entry name" value="Homeodomain-like"/>
    <property type="match status" value="1"/>
</dbReference>